<reference evidence="2 3" key="1">
    <citation type="submission" date="2019-03" db="EMBL/GenBank/DDBJ databases">
        <title>Genomic Encyclopedia of Type Strains, Phase III (KMG-III): the genomes of soil and plant-associated and newly described type strains.</title>
        <authorList>
            <person name="Whitman W."/>
        </authorList>
    </citation>
    <scope>NUCLEOTIDE SEQUENCE [LARGE SCALE GENOMIC DNA]</scope>
    <source>
        <strain evidence="2 3">CECT 8283</strain>
    </source>
</reference>
<evidence type="ECO:0000259" key="1">
    <source>
        <dbReference type="Pfam" id="PF13529"/>
    </source>
</evidence>
<evidence type="ECO:0000313" key="3">
    <source>
        <dbReference type="Proteomes" id="UP000295390"/>
    </source>
</evidence>
<keyword evidence="2" id="KW-0645">Protease</keyword>
<dbReference type="GO" id="GO:0008233">
    <property type="term" value="F:peptidase activity"/>
    <property type="evidence" value="ECO:0007669"/>
    <property type="project" value="UniProtKB-KW"/>
</dbReference>
<dbReference type="OrthoDB" id="5148996at2"/>
<keyword evidence="2" id="KW-0378">Hydrolase</keyword>
<sequence>MKNKILVSTYLLIFIALLPVNQIIAQQAKYVGISSNSMNYFAAKQNNSQWCWAASIQMVLNGYGVNINQQQIVARTYGTDPYGNLPNWPGSFQAIHSNLNNWGIDNYGYPYTVRASIGMGTPSPAILIQELSNGRPVIIGYKSSPNGGHAVVVTAVSYINTWNGPMIQTIVVRDPWPSPTNINNLGRVEYPAVALANKIQAYWYIRVIK</sequence>
<dbReference type="InterPro" id="IPR039564">
    <property type="entry name" value="Peptidase_C39-like"/>
</dbReference>
<comment type="caution">
    <text evidence="2">The sequence shown here is derived from an EMBL/GenBank/DDBJ whole genome shotgun (WGS) entry which is preliminary data.</text>
</comment>
<dbReference type="AlphaFoldDB" id="A0A4R6THK4"/>
<dbReference type="RefSeq" id="WP_133535214.1">
    <property type="nucleotide sequence ID" value="NZ_SNYH01000002.1"/>
</dbReference>
<gene>
    <name evidence="2" type="ORF">DFQ07_1068</name>
</gene>
<dbReference type="Gene3D" id="3.90.70.10">
    <property type="entry name" value="Cysteine proteinases"/>
    <property type="match status" value="1"/>
</dbReference>
<name>A0A4R6THK4_9FLAO</name>
<dbReference type="EMBL" id="SNYH01000002">
    <property type="protein sequence ID" value="TDQ28690.1"/>
    <property type="molecule type" value="Genomic_DNA"/>
</dbReference>
<dbReference type="Pfam" id="PF13529">
    <property type="entry name" value="Peptidase_C39_2"/>
    <property type="match status" value="1"/>
</dbReference>
<dbReference type="Proteomes" id="UP000295390">
    <property type="component" value="Unassembled WGS sequence"/>
</dbReference>
<accession>A0A4R6THK4</accession>
<protein>
    <submittedName>
        <fullName evidence="2">Papain like cysteine protease AvrRpt2</fullName>
    </submittedName>
</protein>
<dbReference type="GO" id="GO:0006508">
    <property type="term" value="P:proteolysis"/>
    <property type="evidence" value="ECO:0007669"/>
    <property type="project" value="UniProtKB-KW"/>
</dbReference>
<evidence type="ECO:0000313" key="2">
    <source>
        <dbReference type="EMBL" id="TDQ28690.1"/>
    </source>
</evidence>
<keyword evidence="3" id="KW-1185">Reference proteome</keyword>
<organism evidence="2 3">
    <name type="scientific">Tenacibaculum caenipelagi</name>
    <dbReference type="NCBI Taxonomy" id="1325435"/>
    <lineage>
        <taxon>Bacteria</taxon>
        <taxon>Pseudomonadati</taxon>
        <taxon>Bacteroidota</taxon>
        <taxon>Flavobacteriia</taxon>
        <taxon>Flavobacteriales</taxon>
        <taxon>Flavobacteriaceae</taxon>
        <taxon>Tenacibaculum</taxon>
    </lineage>
</organism>
<proteinExistence type="predicted"/>
<feature type="domain" description="Peptidase C39-like" evidence="1">
    <location>
        <begin position="44"/>
        <end position="176"/>
    </location>
</feature>